<evidence type="ECO:0000259" key="2">
    <source>
        <dbReference type="Pfam" id="PF20149"/>
    </source>
</evidence>
<sequence>MMSLDDDDGSQRARRHPRRSANSVNAKAIGFYDVKDKANIYQARKLLVINMILETGWAQNREKLETEGITQECISQACAVTKHVTTPTDGVMSLVFDELANVRGKLVLAAEGCLPDLGIDPKEMADEALQHRVSIILDETNLCEYFLNGWDPVRVKVLVFSSPAFFRLHCEFWFGRNSPFLDPKWEALVLPLSWYMYGLTGAALLCVIRRASESRLLGVKNVLQFTTEEFRPFALEVQKAMKNYETHPELDEGEFMPRMNAHHDECLKELRRNKGELSSMKKYKIYVPSSSSELYRCAEGHPMAPPSTSSSNSVPSLTSEYPGDSVSSSSSSVASWYPGHAEVAHDPPTHAEPAMLPSPYYAPCHAGDLQGDFHSGDLQGAFNQYDAETLQPQPPYYPPSSLQPDLTGESRNDFTMDQFYFQGSSAGWGANNAGTGWRGAP</sequence>
<reference evidence="3" key="1">
    <citation type="journal article" date="2020" name="New Phytol.">
        <title>Comparative genomics reveals dynamic genome evolution in host specialist ectomycorrhizal fungi.</title>
        <authorList>
            <person name="Lofgren L.A."/>
            <person name="Nguyen N.H."/>
            <person name="Vilgalys R."/>
            <person name="Ruytinx J."/>
            <person name="Liao H.L."/>
            <person name="Branco S."/>
            <person name="Kuo A."/>
            <person name="LaButti K."/>
            <person name="Lipzen A."/>
            <person name="Andreopoulos W."/>
            <person name="Pangilinan J."/>
            <person name="Riley R."/>
            <person name="Hundley H."/>
            <person name="Na H."/>
            <person name="Barry K."/>
            <person name="Grigoriev I.V."/>
            <person name="Stajich J.E."/>
            <person name="Kennedy P.G."/>
        </authorList>
    </citation>
    <scope>NUCLEOTIDE SEQUENCE</scope>
    <source>
        <strain evidence="3">DOB743</strain>
    </source>
</reference>
<name>A0A9P7A270_9AGAM</name>
<dbReference type="InterPro" id="IPR045341">
    <property type="entry name" value="DUF6532"/>
</dbReference>
<gene>
    <name evidence="3" type="ORF">EV702DRAFT_1076861</name>
</gene>
<dbReference type="EMBL" id="JABBWD010000007">
    <property type="protein sequence ID" value="KAG1780997.1"/>
    <property type="molecule type" value="Genomic_DNA"/>
</dbReference>
<feature type="compositionally biased region" description="Low complexity" evidence="1">
    <location>
        <begin position="306"/>
        <end position="332"/>
    </location>
</feature>
<dbReference type="Proteomes" id="UP000714275">
    <property type="component" value="Unassembled WGS sequence"/>
</dbReference>
<dbReference type="Pfam" id="PF20149">
    <property type="entry name" value="DUF6532"/>
    <property type="match status" value="1"/>
</dbReference>
<proteinExistence type="predicted"/>
<keyword evidence="4" id="KW-1185">Reference proteome</keyword>
<evidence type="ECO:0000313" key="3">
    <source>
        <dbReference type="EMBL" id="KAG1780997.1"/>
    </source>
</evidence>
<protein>
    <recommendedName>
        <fullName evidence="2">DUF6532 domain-containing protein</fullName>
    </recommendedName>
</protein>
<feature type="region of interest" description="Disordered" evidence="1">
    <location>
        <begin position="298"/>
        <end position="332"/>
    </location>
</feature>
<evidence type="ECO:0000256" key="1">
    <source>
        <dbReference type="SAM" id="MobiDB-lite"/>
    </source>
</evidence>
<evidence type="ECO:0000313" key="4">
    <source>
        <dbReference type="Proteomes" id="UP000714275"/>
    </source>
</evidence>
<comment type="caution">
    <text evidence="3">The sequence shown here is derived from an EMBL/GenBank/DDBJ whole genome shotgun (WGS) entry which is preliminary data.</text>
</comment>
<feature type="region of interest" description="Disordered" evidence="1">
    <location>
        <begin position="1"/>
        <end position="21"/>
    </location>
</feature>
<accession>A0A9P7A270</accession>
<feature type="domain" description="DUF6532" evidence="2">
    <location>
        <begin position="50"/>
        <end position="232"/>
    </location>
</feature>
<dbReference type="AlphaFoldDB" id="A0A9P7A270"/>
<organism evidence="3 4">
    <name type="scientific">Suillus placidus</name>
    <dbReference type="NCBI Taxonomy" id="48579"/>
    <lineage>
        <taxon>Eukaryota</taxon>
        <taxon>Fungi</taxon>
        <taxon>Dikarya</taxon>
        <taxon>Basidiomycota</taxon>
        <taxon>Agaricomycotina</taxon>
        <taxon>Agaricomycetes</taxon>
        <taxon>Agaricomycetidae</taxon>
        <taxon>Boletales</taxon>
        <taxon>Suillineae</taxon>
        <taxon>Suillaceae</taxon>
        <taxon>Suillus</taxon>
    </lineage>
</organism>
<dbReference type="OrthoDB" id="2659717at2759"/>